<keyword evidence="4 8" id="KW-0863">Zinc-finger</keyword>
<feature type="compositionally biased region" description="Polar residues" evidence="9">
    <location>
        <begin position="281"/>
        <end position="292"/>
    </location>
</feature>
<feature type="compositionally biased region" description="Low complexity" evidence="9">
    <location>
        <begin position="885"/>
        <end position="901"/>
    </location>
</feature>
<evidence type="ECO:0000256" key="5">
    <source>
        <dbReference type="ARBA" id="ARBA00022833"/>
    </source>
</evidence>
<evidence type="ECO:0000256" key="3">
    <source>
        <dbReference type="ARBA" id="ARBA00022723"/>
    </source>
</evidence>
<feature type="compositionally biased region" description="Basic residues" evidence="9">
    <location>
        <begin position="87"/>
        <end position="104"/>
    </location>
</feature>
<evidence type="ECO:0000313" key="11">
    <source>
        <dbReference type="EMBL" id="KAK7676372.1"/>
    </source>
</evidence>
<evidence type="ECO:0000313" key="12">
    <source>
        <dbReference type="Proteomes" id="UP001385951"/>
    </source>
</evidence>
<keyword evidence="2" id="KW-0812">Transmembrane</keyword>
<comment type="caution">
    <text evidence="11">The sequence shown here is derived from an EMBL/GenBank/DDBJ whole genome shotgun (WGS) entry which is preliminary data.</text>
</comment>
<dbReference type="GO" id="GO:0008270">
    <property type="term" value="F:zinc ion binding"/>
    <property type="evidence" value="ECO:0007669"/>
    <property type="project" value="UniProtKB-KW"/>
</dbReference>
<keyword evidence="3" id="KW-0479">Metal-binding</keyword>
<feature type="region of interest" description="Disordered" evidence="9">
    <location>
        <begin position="579"/>
        <end position="628"/>
    </location>
</feature>
<feature type="compositionally biased region" description="Low complexity" evidence="9">
    <location>
        <begin position="293"/>
        <end position="308"/>
    </location>
</feature>
<evidence type="ECO:0000256" key="1">
    <source>
        <dbReference type="ARBA" id="ARBA00004167"/>
    </source>
</evidence>
<dbReference type="SMART" id="SM00184">
    <property type="entry name" value="RING"/>
    <property type="match status" value="1"/>
</dbReference>
<dbReference type="Pfam" id="PF13639">
    <property type="entry name" value="zf-RING_2"/>
    <property type="match status" value="1"/>
</dbReference>
<feature type="compositionally biased region" description="Polar residues" evidence="9">
    <location>
        <begin position="811"/>
        <end position="824"/>
    </location>
</feature>
<feature type="compositionally biased region" description="Low complexity" evidence="9">
    <location>
        <begin position="149"/>
        <end position="169"/>
    </location>
</feature>
<feature type="region of interest" description="Disordered" evidence="9">
    <location>
        <begin position="517"/>
        <end position="560"/>
    </location>
</feature>
<evidence type="ECO:0000259" key="10">
    <source>
        <dbReference type="PROSITE" id="PS50089"/>
    </source>
</evidence>
<feature type="compositionally biased region" description="Basic and acidic residues" evidence="9">
    <location>
        <begin position="590"/>
        <end position="605"/>
    </location>
</feature>
<feature type="compositionally biased region" description="Polar residues" evidence="9">
    <location>
        <begin position="902"/>
        <end position="915"/>
    </location>
</feature>
<feature type="compositionally biased region" description="Basic residues" evidence="9">
    <location>
        <begin position="47"/>
        <end position="56"/>
    </location>
</feature>
<accession>A0AAW0FA08</accession>
<feature type="region of interest" description="Disordered" evidence="9">
    <location>
        <begin position="652"/>
        <end position="680"/>
    </location>
</feature>
<feature type="compositionally biased region" description="Pro residues" evidence="9">
    <location>
        <begin position="75"/>
        <end position="85"/>
    </location>
</feature>
<feature type="compositionally biased region" description="Polar residues" evidence="9">
    <location>
        <begin position="239"/>
        <end position="264"/>
    </location>
</feature>
<feature type="compositionally biased region" description="Basic and acidic residues" evidence="9">
    <location>
        <begin position="122"/>
        <end position="137"/>
    </location>
</feature>
<keyword evidence="6" id="KW-1133">Transmembrane helix</keyword>
<dbReference type="CDD" id="cd16461">
    <property type="entry name" value="RING-H2_EL5-like"/>
    <property type="match status" value="1"/>
</dbReference>
<dbReference type="InterPro" id="IPR051653">
    <property type="entry name" value="E3_ligase_sorting_rcpt"/>
</dbReference>
<dbReference type="InterPro" id="IPR001841">
    <property type="entry name" value="Znf_RING"/>
</dbReference>
<dbReference type="PROSITE" id="PS50089">
    <property type="entry name" value="ZF_RING_2"/>
    <property type="match status" value="1"/>
</dbReference>
<evidence type="ECO:0000256" key="4">
    <source>
        <dbReference type="ARBA" id="ARBA00022771"/>
    </source>
</evidence>
<keyword evidence="5" id="KW-0862">Zinc</keyword>
<feature type="compositionally biased region" description="Low complexity" evidence="9">
    <location>
        <begin position="579"/>
        <end position="589"/>
    </location>
</feature>
<dbReference type="GO" id="GO:0016020">
    <property type="term" value="C:membrane"/>
    <property type="evidence" value="ECO:0007669"/>
    <property type="project" value="UniProtKB-SubCell"/>
</dbReference>
<dbReference type="AlphaFoldDB" id="A0AAW0FA08"/>
<feature type="compositionally biased region" description="Basic and acidic residues" evidence="9">
    <location>
        <begin position="862"/>
        <end position="874"/>
    </location>
</feature>
<evidence type="ECO:0000256" key="6">
    <source>
        <dbReference type="ARBA" id="ARBA00022989"/>
    </source>
</evidence>
<dbReference type="SUPFAM" id="SSF57850">
    <property type="entry name" value="RING/U-box"/>
    <property type="match status" value="1"/>
</dbReference>
<feature type="compositionally biased region" description="Polar residues" evidence="9">
    <location>
        <begin position="343"/>
        <end position="370"/>
    </location>
</feature>
<gene>
    <name evidence="11" type="ORF">QCA50_020676</name>
</gene>
<dbReference type="SMART" id="SM00744">
    <property type="entry name" value="RINGv"/>
    <property type="match status" value="1"/>
</dbReference>
<evidence type="ECO:0000256" key="7">
    <source>
        <dbReference type="ARBA" id="ARBA00023136"/>
    </source>
</evidence>
<feature type="compositionally biased region" description="Pro residues" evidence="9">
    <location>
        <begin position="741"/>
        <end position="750"/>
    </location>
</feature>
<evidence type="ECO:0000256" key="2">
    <source>
        <dbReference type="ARBA" id="ARBA00022692"/>
    </source>
</evidence>
<dbReference type="InterPro" id="IPR011016">
    <property type="entry name" value="Znf_RING-CH"/>
</dbReference>
<keyword evidence="7" id="KW-0472">Membrane</keyword>
<dbReference type="EMBL" id="JASBNA010000120">
    <property type="protein sequence ID" value="KAK7676372.1"/>
    <property type="molecule type" value="Genomic_DNA"/>
</dbReference>
<feature type="region of interest" description="Disordered" evidence="9">
    <location>
        <begin position="1"/>
        <end position="399"/>
    </location>
</feature>
<evidence type="ECO:0000256" key="9">
    <source>
        <dbReference type="SAM" id="MobiDB-lite"/>
    </source>
</evidence>
<feature type="compositionally biased region" description="Low complexity" evidence="9">
    <location>
        <begin position="198"/>
        <end position="216"/>
    </location>
</feature>
<feature type="compositionally biased region" description="Polar residues" evidence="9">
    <location>
        <begin position="381"/>
        <end position="392"/>
    </location>
</feature>
<organism evidence="11 12">
    <name type="scientific">Cerrena zonata</name>
    <dbReference type="NCBI Taxonomy" id="2478898"/>
    <lineage>
        <taxon>Eukaryota</taxon>
        <taxon>Fungi</taxon>
        <taxon>Dikarya</taxon>
        <taxon>Basidiomycota</taxon>
        <taxon>Agaricomycotina</taxon>
        <taxon>Agaricomycetes</taxon>
        <taxon>Polyporales</taxon>
        <taxon>Cerrenaceae</taxon>
        <taxon>Cerrena</taxon>
    </lineage>
</organism>
<feature type="compositionally biased region" description="Low complexity" evidence="9">
    <location>
        <begin position="539"/>
        <end position="552"/>
    </location>
</feature>
<dbReference type="InterPro" id="IPR013083">
    <property type="entry name" value="Znf_RING/FYVE/PHD"/>
</dbReference>
<evidence type="ECO:0000256" key="8">
    <source>
        <dbReference type="PROSITE-ProRule" id="PRU00175"/>
    </source>
</evidence>
<feature type="region of interest" description="Disordered" evidence="9">
    <location>
        <begin position="790"/>
        <end position="838"/>
    </location>
</feature>
<feature type="region of interest" description="Disordered" evidence="9">
    <location>
        <begin position="451"/>
        <end position="480"/>
    </location>
</feature>
<protein>
    <recommendedName>
        <fullName evidence="10">RING-type domain-containing protein</fullName>
    </recommendedName>
</protein>
<dbReference type="PANTHER" id="PTHR47168:SF1">
    <property type="entry name" value="OS02G0798600 PROTEIN"/>
    <property type="match status" value="1"/>
</dbReference>
<name>A0AAW0FA08_9APHY</name>
<feature type="domain" description="RING-type" evidence="10">
    <location>
        <begin position="1040"/>
        <end position="1082"/>
    </location>
</feature>
<reference evidence="11 12" key="1">
    <citation type="submission" date="2022-09" db="EMBL/GenBank/DDBJ databases">
        <authorList>
            <person name="Palmer J.M."/>
        </authorList>
    </citation>
    <scope>NUCLEOTIDE SEQUENCE [LARGE SCALE GENOMIC DNA]</scope>
    <source>
        <strain evidence="11 12">DSM 7382</strain>
    </source>
</reference>
<feature type="compositionally biased region" description="Polar residues" evidence="9">
    <location>
        <begin position="20"/>
        <end position="43"/>
    </location>
</feature>
<proteinExistence type="predicted"/>
<feature type="region of interest" description="Disordered" evidence="9">
    <location>
        <begin position="861"/>
        <end position="955"/>
    </location>
</feature>
<dbReference type="PANTHER" id="PTHR47168">
    <property type="entry name" value="RING ZINC FINGER DOMAIN SUPERFAMILY PROTEIN-RELATED"/>
    <property type="match status" value="1"/>
</dbReference>
<comment type="subcellular location">
    <subcellularLocation>
        <location evidence="1">Membrane</location>
        <topology evidence="1">Single-pass membrane protein</topology>
    </subcellularLocation>
</comment>
<feature type="compositionally biased region" description="Acidic residues" evidence="9">
    <location>
        <begin position="719"/>
        <end position="739"/>
    </location>
</feature>
<dbReference type="Gene3D" id="3.30.40.10">
    <property type="entry name" value="Zinc/RING finger domain, C3HC4 (zinc finger)"/>
    <property type="match status" value="1"/>
</dbReference>
<sequence>MGQSSSRARLPATTPPNHPPDTSTVRSSPSNTNPVQRTVSSDGQRTKEKKQSRRQSVRQSFLGLVSRSPLSSTPSTPPTSDPSPPRRQIHSLRKRWRSSKRFSRASHVPQPEDISAAAEIPHTSEADDRTLREDARPKPGPSSPTSLQTVPSRSSRPPTPFPVSRSTTPHAELPGEVSTEVLSEPERQLSQNIGTWLSGAVPPSSSSSNPHGPATSAHENIEQEINDFLNSDARPGREATSSGPAGPSQSLTGPTTEANTQASQPPRHFPPPGTLVVVQGVVNTTDAPHSHNTTTATSARSTESTSSSLPVRQRATSLPRSNHPLEEQPRNGLSSLLPRPHSMISNRPSTEIISPTTAGTESFDASTNGTSSPSEDSSRSGDTQETTPNPSETGHRALSPGSIDVLGTLLRQVLSYLISLSLSYILQFSVAATATAASLFSPSLAQVTSTASTTTTHPLPGGVTERPNSPTPTAGLGNLGGLNGLAGLNFNPPGSAPVDRDARERIRNVWESFRDRLGLNSRAQPGGGATNDGTGNIPTSATPAAGTTSNTSLPTDNGRLRPGELMLAEMARALNAGLGLGNGQASSSQNERRQSAAATEARDADGPDTPAAAEPTPRMPTVDEDTSLSPEAGFERFLLNLQADLRTILSTDTVGPSVPAPEQPSSTAAAEEHDTEVVDSVQVPSDDAPVASSSTPPSIVHDHVVDDQDDYEHMSALESDSDTESESDDDESEHEEVDENVPPPRTPTPIPRSHLQQPARPTDSDWGTDERGRPTINLWRIYRFQPIPAPYSPSHAANTTAPPAPPTSPTETQHAPFSTADSNQAIPGVAIAPPPPNPEGMHGLNLNVVVPVIVVGLQSVDTGHDRDHDDDWPPHTHAHSPSEGAQNASSNTPATNSTSNSHGTPNTNEEPTPLSNVGGPRPLTPRGRTWQSRAANALRTLRPGRRAGSSRRTADANGSRTFLIYVIGGYYPPNHHMVTGSDSLDSYEALWELAELLGQVKPPVATKEEIEKSGLEIIKAPEMKRHEQDGKITSNCMDRCLVCLEDYEDEDDIRVMACKHAFHQVCVDRWLQVGRNNCPACRTKGVSTTTEATPQPPVSQTS</sequence>
<dbReference type="FunFam" id="3.30.40.10:FF:000728">
    <property type="entry name" value="Unplaced genomic scaffold supercont1.4, whole genome shotgun sequence"/>
    <property type="match status" value="1"/>
</dbReference>
<feature type="region of interest" description="Disordered" evidence="9">
    <location>
        <begin position="716"/>
        <end position="772"/>
    </location>
</feature>
<feature type="compositionally biased region" description="Low complexity" evidence="9">
    <location>
        <begin position="792"/>
        <end position="801"/>
    </location>
</feature>
<keyword evidence="12" id="KW-1185">Reference proteome</keyword>
<dbReference type="Proteomes" id="UP001385951">
    <property type="component" value="Unassembled WGS sequence"/>
</dbReference>